<evidence type="ECO:0000313" key="4">
    <source>
        <dbReference type="EMBL" id="MFD0930206.1"/>
    </source>
</evidence>
<dbReference type="Pfam" id="PF00263">
    <property type="entry name" value="Secretin"/>
    <property type="match status" value="1"/>
</dbReference>
<gene>
    <name evidence="4" type="ORF">ACFQ1T_10515</name>
</gene>
<feature type="chain" id="PRO_5045497280" evidence="2">
    <location>
        <begin position="21"/>
        <end position="420"/>
    </location>
</feature>
<dbReference type="PRINTS" id="PR01032">
    <property type="entry name" value="PHAGEIV"/>
</dbReference>
<evidence type="ECO:0000259" key="3">
    <source>
        <dbReference type="Pfam" id="PF00263"/>
    </source>
</evidence>
<dbReference type="RefSeq" id="WP_379076316.1">
    <property type="nucleotide sequence ID" value="NZ_JBHTJW010000002.1"/>
</dbReference>
<dbReference type="PANTHER" id="PTHR30332:SF17">
    <property type="entry name" value="TYPE IV PILIATION SYSTEM PROTEIN DR_0774-RELATED"/>
    <property type="match status" value="1"/>
</dbReference>
<keyword evidence="2" id="KW-0732">Signal</keyword>
<protein>
    <submittedName>
        <fullName evidence="4">Type II secretion system protein GspD</fullName>
    </submittedName>
</protein>
<dbReference type="InterPro" id="IPR050810">
    <property type="entry name" value="Bact_Secretion_Sys_Channel"/>
</dbReference>
<name>A0ABW3GN76_9PROT</name>
<evidence type="ECO:0000256" key="1">
    <source>
        <dbReference type="RuleBase" id="RU004003"/>
    </source>
</evidence>
<reference evidence="5" key="1">
    <citation type="journal article" date="2019" name="Int. J. Syst. Evol. Microbiol.">
        <title>The Global Catalogue of Microorganisms (GCM) 10K type strain sequencing project: providing services to taxonomists for standard genome sequencing and annotation.</title>
        <authorList>
            <consortium name="The Broad Institute Genomics Platform"/>
            <consortium name="The Broad Institute Genome Sequencing Center for Infectious Disease"/>
            <person name="Wu L."/>
            <person name="Ma J."/>
        </authorList>
    </citation>
    <scope>NUCLEOTIDE SEQUENCE [LARGE SCALE GENOMIC DNA]</scope>
    <source>
        <strain evidence="5">CCUG 59685</strain>
    </source>
</reference>
<evidence type="ECO:0000256" key="2">
    <source>
        <dbReference type="SAM" id="SignalP"/>
    </source>
</evidence>
<comment type="similarity">
    <text evidence="1">Belongs to the bacterial secretin family.</text>
</comment>
<proteinExistence type="inferred from homology"/>
<dbReference type="InterPro" id="IPR004846">
    <property type="entry name" value="T2SS/T3SS_dom"/>
</dbReference>
<dbReference type="EMBL" id="JBHTJW010000002">
    <property type="protein sequence ID" value="MFD0930206.1"/>
    <property type="molecule type" value="Genomic_DNA"/>
</dbReference>
<evidence type="ECO:0000313" key="5">
    <source>
        <dbReference type="Proteomes" id="UP001597106"/>
    </source>
</evidence>
<sequence>MKLKHYLLLALFLLPSFSRAASGINIELQDAKLPEIVQLFMQSVFKAEYVISPEVKAESKTLTVSLKNKTPDQAKSLFIQILKDYKIHLENRADVYFVVKDVRQELNVTPQHVPLNPVRAENPSRPVLLPESPSSTHDPVDISDLVPFADIDYTFYEPVNVDAAKIVDLLKFIGVSALNIDGKLLFKMPEGREDYIKSLIADFDKTKPDLVIKASIYEYQKNQTDQSAVEAVLNLLKNILSISLPVTNLTGAARIAINSTDLPIVFKMLNSSEHFRNLSSPTLRATDDKPALINVGASVPVLSQIVTNATGQTQQSVQYRDSGITLQVTPKIRPENIELNILQSVSDFTQTTTGVNQTPTLLQRKLETTLNCRDGDLILLGGLEQSKNDRGRTSFGVIPTGAKSSSSSVDLLLVLHVSKI</sequence>
<dbReference type="Proteomes" id="UP001597106">
    <property type="component" value="Unassembled WGS sequence"/>
</dbReference>
<feature type="signal peptide" evidence="2">
    <location>
        <begin position="1"/>
        <end position="20"/>
    </location>
</feature>
<dbReference type="PANTHER" id="PTHR30332">
    <property type="entry name" value="PROBABLE GENERAL SECRETION PATHWAY PROTEIN D"/>
    <property type="match status" value="1"/>
</dbReference>
<comment type="caution">
    <text evidence="4">The sequence shown here is derived from an EMBL/GenBank/DDBJ whole genome shotgun (WGS) entry which is preliminary data.</text>
</comment>
<accession>A0ABW3GN76</accession>
<keyword evidence="5" id="KW-1185">Reference proteome</keyword>
<feature type="domain" description="Type II/III secretion system secretin-like" evidence="3">
    <location>
        <begin position="269"/>
        <end position="392"/>
    </location>
</feature>
<organism evidence="4 5">
    <name type="scientific">Methylophilus glucosoxydans</name>
    <dbReference type="NCBI Taxonomy" id="752553"/>
    <lineage>
        <taxon>Bacteria</taxon>
        <taxon>Pseudomonadati</taxon>
        <taxon>Pseudomonadota</taxon>
        <taxon>Betaproteobacteria</taxon>
        <taxon>Nitrosomonadales</taxon>
        <taxon>Methylophilaceae</taxon>
        <taxon>Methylophilus</taxon>
    </lineage>
</organism>